<dbReference type="Gene3D" id="3.90.550.10">
    <property type="entry name" value="Spore Coat Polysaccharide Biosynthesis Protein SpsA, Chain A"/>
    <property type="match status" value="1"/>
</dbReference>
<dbReference type="NCBIfam" id="TIGR04282">
    <property type="entry name" value="glyco_like_cofC"/>
    <property type="match status" value="1"/>
</dbReference>
<dbReference type="RefSeq" id="WP_109647614.1">
    <property type="nucleotide sequence ID" value="NZ_QGGB01000009.1"/>
</dbReference>
<accession>A0A316TZJ6</accession>
<dbReference type="Pfam" id="PF09837">
    <property type="entry name" value="DUF2064"/>
    <property type="match status" value="1"/>
</dbReference>
<keyword evidence="2" id="KW-1185">Reference proteome</keyword>
<dbReference type="InterPro" id="IPR029044">
    <property type="entry name" value="Nucleotide-diphossugar_trans"/>
</dbReference>
<dbReference type="SUPFAM" id="SSF53448">
    <property type="entry name" value="Nucleotide-diphospho-sugar transferases"/>
    <property type="match status" value="1"/>
</dbReference>
<dbReference type="GO" id="GO:0016740">
    <property type="term" value="F:transferase activity"/>
    <property type="evidence" value="ECO:0007669"/>
    <property type="project" value="UniProtKB-KW"/>
</dbReference>
<sequence length="200" mass="21931">MNKNRLINVFVKNPRMGRVKTRLAAAVGDQRALKVYDHLLKLTAAAAVNVQANRIVLYSDAVCQNDHFDDALFKKEVQQGEDLGERMLYSVANGFDSGYEQVVVIGSDCPDITGELLEQAFSSLNKADSVIGPSADGGYYLIGVSVFEPEVFKDIAWSTPEVYPATLSILKKKGLSVAVLEELNDIDTEEDLKRSRLSSG</sequence>
<protein>
    <submittedName>
        <fullName evidence="1">Glycosyltransferase</fullName>
    </submittedName>
</protein>
<dbReference type="EMBL" id="QGGB01000009">
    <property type="protein sequence ID" value="PWN05586.1"/>
    <property type="molecule type" value="Genomic_DNA"/>
</dbReference>
<dbReference type="PANTHER" id="PTHR36529:SF1">
    <property type="entry name" value="GLYCOSYLTRANSFERASE"/>
    <property type="match status" value="1"/>
</dbReference>
<dbReference type="OrthoDB" id="9798250at2"/>
<dbReference type="PANTHER" id="PTHR36529">
    <property type="entry name" value="SLL1095 PROTEIN"/>
    <property type="match status" value="1"/>
</dbReference>
<reference evidence="1 2" key="1">
    <citation type="submission" date="2018-05" db="EMBL/GenBank/DDBJ databases">
        <title>Rhodohalobacter halophilus gen. nov., sp. nov., a moderately halophilic member of the family Balneolaceae.</title>
        <authorList>
            <person name="Liu Z.-W."/>
        </authorList>
    </citation>
    <scope>NUCLEOTIDE SEQUENCE [LARGE SCALE GENOMIC DNA]</scope>
    <source>
        <strain evidence="1 2">8A47</strain>
    </source>
</reference>
<keyword evidence="1" id="KW-0808">Transferase</keyword>
<comment type="caution">
    <text evidence="1">The sequence shown here is derived from an EMBL/GenBank/DDBJ whole genome shotgun (WGS) entry which is preliminary data.</text>
</comment>
<dbReference type="Proteomes" id="UP000245533">
    <property type="component" value="Unassembled WGS sequence"/>
</dbReference>
<dbReference type="AlphaFoldDB" id="A0A316TZJ6"/>
<dbReference type="InterPro" id="IPR018641">
    <property type="entry name" value="Trfase_1_rSAM/seldom-assoc"/>
</dbReference>
<name>A0A316TZJ6_9BACT</name>
<gene>
    <name evidence="1" type="ORF">DDZ15_13375</name>
</gene>
<organism evidence="1 2">
    <name type="scientific">Rhodohalobacter mucosus</name>
    <dbReference type="NCBI Taxonomy" id="2079485"/>
    <lineage>
        <taxon>Bacteria</taxon>
        <taxon>Pseudomonadati</taxon>
        <taxon>Balneolota</taxon>
        <taxon>Balneolia</taxon>
        <taxon>Balneolales</taxon>
        <taxon>Balneolaceae</taxon>
        <taxon>Rhodohalobacter</taxon>
    </lineage>
</organism>
<proteinExistence type="predicted"/>
<evidence type="ECO:0000313" key="2">
    <source>
        <dbReference type="Proteomes" id="UP000245533"/>
    </source>
</evidence>
<evidence type="ECO:0000313" key="1">
    <source>
        <dbReference type="EMBL" id="PWN05586.1"/>
    </source>
</evidence>